<comment type="caution">
    <text evidence="2">The sequence shown here is derived from an EMBL/GenBank/DDBJ whole genome shotgun (WGS) entry which is preliminary data.</text>
</comment>
<dbReference type="Proteomes" id="UP001205311">
    <property type="component" value="Unassembled WGS sequence"/>
</dbReference>
<evidence type="ECO:0000313" key="2">
    <source>
        <dbReference type="EMBL" id="MCP2261454.1"/>
    </source>
</evidence>
<accession>A0ABT1I122</accession>
<reference evidence="2 3" key="1">
    <citation type="submission" date="2022-06" db="EMBL/GenBank/DDBJ databases">
        <title>Genomic Encyclopedia of Archaeal and Bacterial Type Strains, Phase II (KMG-II): from individual species to whole genera.</title>
        <authorList>
            <person name="Goeker M."/>
        </authorList>
    </citation>
    <scope>NUCLEOTIDE SEQUENCE [LARGE SCALE GENOMIC DNA]</scope>
    <source>
        <strain evidence="2 3">DSM 40477</strain>
    </source>
</reference>
<proteinExistence type="predicted"/>
<evidence type="ECO:0000313" key="3">
    <source>
        <dbReference type="Proteomes" id="UP001205311"/>
    </source>
</evidence>
<keyword evidence="3" id="KW-1185">Reference proteome</keyword>
<dbReference type="RefSeq" id="WP_253672298.1">
    <property type="nucleotide sequence ID" value="NZ_JAMTCP010000042.1"/>
</dbReference>
<evidence type="ECO:0000256" key="1">
    <source>
        <dbReference type="SAM" id="MobiDB-lite"/>
    </source>
</evidence>
<feature type="region of interest" description="Disordered" evidence="1">
    <location>
        <begin position="1"/>
        <end position="30"/>
    </location>
</feature>
<name>A0ABT1I122_STRSD</name>
<organism evidence="2 3">
    <name type="scientific">Streptoalloteichus tenebrarius (strain ATCC 17920 / DSM 40477 / JCM 4838 / CBS 697.72 / NBRC 16177 / NCIMB 11028 / NRRL B-12390 / A12253. 1 / ISP 5477)</name>
    <name type="common">Streptomyces tenebrarius</name>
    <dbReference type="NCBI Taxonomy" id="1933"/>
    <lineage>
        <taxon>Bacteria</taxon>
        <taxon>Bacillati</taxon>
        <taxon>Actinomycetota</taxon>
        <taxon>Actinomycetes</taxon>
        <taxon>Pseudonocardiales</taxon>
        <taxon>Pseudonocardiaceae</taxon>
        <taxon>Streptoalloteichus</taxon>
    </lineage>
</organism>
<protein>
    <submittedName>
        <fullName evidence="2">Uncharacterized protein</fullName>
    </submittedName>
</protein>
<dbReference type="EMBL" id="JAMTCP010000042">
    <property type="protein sequence ID" value="MCP2261454.1"/>
    <property type="molecule type" value="Genomic_DNA"/>
</dbReference>
<gene>
    <name evidence="2" type="ORF">LX15_005180</name>
</gene>
<sequence length="85" mass="9349">MAVPEPGIPTNAFARSGDDPRDGGWAEPGDQVDWTEMSRQLQALHHQMLRAHAATLDAHDAIQERLMAGLDPVERGPRGRAGERR</sequence>